<keyword evidence="3" id="KW-0132">Cell division</keyword>
<feature type="domain" description="Core-binding (CB)" evidence="11">
    <location>
        <begin position="20"/>
        <end position="131"/>
    </location>
</feature>
<organism evidence="12 13">
    <name type="scientific">Oceanobacillus luteolus</name>
    <dbReference type="NCBI Taxonomy" id="1274358"/>
    <lineage>
        <taxon>Bacteria</taxon>
        <taxon>Bacillati</taxon>
        <taxon>Bacillota</taxon>
        <taxon>Bacilli</taxon>
        <taxon>Bacillales</taxon>
        <taxon>Bacillaceae</taxon>
        <taxon>Oceanobacillus</taxon>
    </lineage>
</organism>
<keyword evidence="13" id="KW-1185">Reference proteome</keyword>
<dbReference type="PROSITE" id="PS51900">
    <property type="entry name" value="CB"/>
    <property type="match status" value="1"/>
</dbReference>
<dbReference type="InterPro" id="IPR050090">
    <property type="entry name" value="Tyrosine_recombinase_XerCD"/>
</dbReference>
<dbReference type="NCBIfam" id="NF003462">
    <property type="entry name" value="PRK05084.1"/>
    <property type="match status" value="1"/>
</dbReference>
<dbReference type="InterPro" id="IPR002104">
    <property type="entry name" value="Integrase_catalytic"/>
</dbReference>
<dbReference type="InterPro" id="IPR010998">
    <property type="entry name" value="Integrase_recombinase_N"/>
</dbReference>
<evidence type="ECO:0000313" key="13">
    <source>
        <dbReference type="Proteomes" id="UP001597221"/>
    </source>
</evidence>
<dbReference type="SUPFAM" id="SSF56349">
    <property type="entry name" value="DNA breaking-rejoining enzymes"/>
    <property type="match status" value="1"/>
</dbReference>
<proteinExistence type="predicted"/>
<keyword evidence="8" id="KW-0131">Cell cycle</keyword>
<dbReference type="EMBL" id="JBHUDE010000032">
    <property type="protein sequence ID" value="MFD1607251.1"/>
    <property type="molecule type" value="Genomic_DNA"/>
</dbReference>
<evidence type="ECO:0000259" key="10">
    <source>
        <dbReference type="PROSITE" id="PS51898"/>
    </source>
</evidence>
<keyword evidence="6 9" id="KW-0238">DNA-binding</keyword>
<keyword evidence="7" id="KW-0233">DNA recombination</keyword>
<evidence type="ECO:0000256" key="5">
    <source>
        <dbReference type="ARBA" id="ARBA00022908"/>
    </source>
</evidence>
<feature type="domain" description="Tyr recombinase" evidence="10">
    <location>
        <begin position="166"/>
        <end position="372"/>
    </location>
</feature>
<evidence type="ECO:0000256" key="4">
    <source>
        <dbReference type="ARBA" id="ARBA00022829"/>
    </source>
</evidence>
<evidence type="ECO:0000259" key="11">
    <source>
        <dbReference type="PROSITE" id="PS51900"/>
    </source>
</evidence>
<evidence type="ECO:0000256" key="1">
    <source>
        <dbReference type="ARBA" id="ARBA00004496"/>
    </source>
</evidence>
<dbReference type="PROSITE" id="PS51898">
    <property type="entry name" value="TYR_RECOMBINASE"/>
    <property type="match status" value="1"/>
</dbReference>
<evidence type="ECO:0000256" key="8">
    <source>
        <dbReference type="ARBA" id="ARBA00023306"/>
    </source>
</evidence>
<dbReference type="Gene3D" id="1.10.443.10">
    <property type="entry name" value="Intergrase catalytic core"/>
    <property type="match status" value="1"/>
</dbReference>
<name>A0ABW4HPJ1_9BACI</name>
<dbReference type="Proteomes" id="UP001597221">
    <property type="component" value="Unassembled WGS sequence"/>
</dbReference>
<comment type="caution">
    <text evidence="12">The sequence shown here is derived from an EMBL/GenBank/DDBJ whole genome shotgun (WGS) entry which is preliminary data.</text>
</comment>
<dbReference type="PANTHER" id="PTHR30349:SF77">
    <property type="entry name" value="TYROSINE RECOMBINASE XERC"/>
    <property type="match status" value="1"/>
</dbReference>
<dbReference type="Gene3D" id="1.10.150.130">
    <property type="match status" value="1"/>
</dbReference>
<evidence type="ECO:0000256" key="2">
    <source>
        <dbReference type="ARBA" id="ARBA00022490"/>
    </source>
</evidence>
<protein>
    <submittedName>
        <fullName evidence="12">Tyrosine recombinase XerS</fullName>
    </submittedName>
</protein>
<accession>A0ABW4HPJ1</accession>
<gene>
    <name evidence="12" type="primary">xerS</name>
    <name evidence="12" type="ORF">ACFSBH_06270</name>
</gene>
<comment type="subcellular location">
    <subcellularLocation>
        <location evidence="1">Cytoplasm</location>
    </subcellularLocation>
</comment>
<keyword evidence="2" id="KW-0963">Cytoplasm</keyword>
<dbReference type="PANTHER" id="PTHR30349">
    <property type="entry name" value="PHAGE INTEGRASE-RELATED"/>
    <property type="match status" value="1"/>
</dbReference>
<evidence type="ECO:0000256" key="3">
    <source>
        <dbReference type="ARBA" id="ARBA00022618"/>
    </source>
</evidence>
<sequence length="388" mass="45143">MPIESRERMVHEERLNNLTPLLPEYVQEYVLSKKRARFSPSTLLGYAHEFEKFFTWLKTEGIADVNDIKDIPYTLLENLRKETVEFYIDYLQEEDLRTDKEKEAGLPIRKRSESAINRNIYALKSLFNYLTEETEDDDGECYFYRNVFSKIKLHKEQETASRRAKKISSVILNDNEIDDFLNFMKFEFEKTVTGRMLSDFENNKERDIAILSVFLGSGIRVSELASITLQDIDFQKEQIDIIRKGNKEDTALVLPSALDDLKVYLRARKEKLMVPEQVPYVFVTKYGGEFRPISVRAIQNLVDKYTKAFNSRNEFSTGKGLSPHKFRHTFATEWIKNGGELILLRDQLGHNSIETTTKYTNLSAEESKKVMKNIEGSRKGSRGTESKD</sequence>
<keyword evidence="5" id="KW-0229">DNA integration</keyword>
<evidence type="ECO:0000256" key="7">
    <source>
        <dbReference type="ARBA" id="ARBA00023172"/>
    </source>
</evidence>
<evidence type="ECO:0000313" key="12">
    <source>
        <dbReference type="EMBL" id="MFD1607251.1"/>
    </source>
</evidence>
<keyword evidence="4" id="KW-0159">Chromosome partition</keyword>
<reference evidence="13" key="1">
    <citation type="journal article" date="2019" name="Int. J. Syst. Evol. Microbiol.">
        <title>The Global Catalogue of Microorganisms (GCM) 10K type strain sequencing project: providing services to taxonomists for standard genome sequencing and annotation.</title>
        <authorList>
            <consortium name="The Broad Institute Genomics Platform"/>
            <consortium name="The Broad Institute Genome Sequencing Center for Infectious Disease"/>
            <person name="Wu L."/>
            <person name="Ma J."/>
        </authorList>
    </citation>
    <scope>NUCLEOTIDE SEQUENCE [LARGE SCALE GENOMIC DNA]</scope>
    <source>
        <strain evidence="13">CGMCC 1.12376</strain>
    </source>
</reference>
<dbReference type="InterPro" id="IPR011010">
    <property type="entry name" value="DNA_brk_join_enz"/>
</dbReference>
<evidence type="ECO:0000256" key="9">
    <source>
        <dbReference type="PROSITE-ProRule" id="PRU01248"/>
    </source>
</evidence>
<dbReference type="RefSeq" id="WP_379596609.1">
    <property type="nucleotide sequence ID" value="NZ_JBHUDE010000032.1"/>
</dbReference>
<dbReference type="InterPro" id="IPR044068">
    <property type="entry name" value="CB"/>
</dbReference>
<dbReference type="InterPro" id="IPR013762">
    <property type="entry name" value="Integrase-like_cat_sf"/>
</dbReference>
<evidence type="ECO:0000256" key="6">
    <source>
        <dbReference type="ARBA" id="ARBA00023125"/>
    </source>
</evidence>
<dbReference type="Pfam" id="PF00589">
    <property type="entry name" value="Phage_integrase"/>
    <property type="match status" value="1"/>
</dbReference>